<dbReference type="Proteomes" id="UP000637239">
    <property type="component" value="Chromosome 3"/>
</dbReference>
<dbReference type="GeneID" id="66981724"/>
<protein>
    <submittedName>
        <fullName evidence="1">Uncharacterized protein</fullName>
    </submittedName>
</protein>
<dbReference type="KEGG" id="ache:ACHE_31352A"/>
<evidence type="ECO:0000313" key="2">
    <source>
        <dbReference type="Proteomes" id="UP000637239"/>
    </source>
</evidence>
<dbReference type="AlphaFoldDB" id="A0A7R7ZM02"/>
<keyword evidence="2" id="KW-1185">Reference proteome</keyword>
<proteinExistence type="predicted"/>
<reference evidence="1" key="1">
    <citation type="submission" date="2021-01" db="EMBL/GenBank/DDBJ databases">
        <authorList>
            <consortium name="Aspergillus chevalieri M1 genome sequencing consortium"/>
            <person name="Kazuki M."/>
            <person name="Futagami T."/>
        </authorList>
    </citation>
    <scope>NUCLEOTIDE SEQUENCE</scope>
    <source>
        <strain evidence="1">M1</strain>
    </source>
</reference>
<name>A0A7R7ZM02_ASPCH</name>
<evidence type="ECO:0000313" key="1">
    <source>
        <dbReference type="EMBL" id="BCR87365.1"/>
    </source>
</evidence>
<organism evidence="1 2">
    <name type="scientific">Aspergillus chevalieri</name>
    <name type="common">Eurotium chevalieri</name>
    <dbReference type="NCBI Taxonomy" id="182096"/>
    <lineage>
        <taxon>Eukaryota</taxon>
        <taxon>Fungi</taxon>
        <taxon>Dikarya</taxon>
        <taxon>Ascomycota</taxon>
        <taxon>Pezizomycotina</taxon>
        <taxon>Eurotiomycetes</taxon>
        <taxon>Eurotiomycetidae</taxon>
        <taxon>Eurotiales</taxon>
        <taxon>Aspergillaceae</taxon>
        <taxon>Aspergillus</taxon>
        <taxon>Aspergillus subgen. Aspergillus</taxon>
    </lineage>
</organism>
<dbReference type="RefSeq" id="XP_043135887.1">
    <property type="nucleotide sequence ID" value="XM_043278071.1"/>
</dbReference>
<accession>A0A7R7ZM02</accession>
<reference evidence="1" key="2">
    <citation type="submission" date="2021-02" db="EMBL/GenBank/DDBJ databases">
        <title>Aspergillus chevalieri M1 genome sequence.</title>
        <authorList>
            <person name="Kadooka C."/>
            <person name="Mori K."/>
            <person name="Futagami T."/>
        </authorList>
    </citation>
    <scope>NUCLEOTIDE SEQUENCE</scope>
    <source>
        <strain evidence="1">M1</strain>
    </source>
</reference>
<sequence>MDKPTTISDAPSDMYLLFVLRRLLPHTANPLLRESFSNRLIIKPKLGLKSSRYSTPVYAELSASVFTGSINDPSVQLYT</sequence>
<gene>
    <name evidence="1" type="ORF">ACHE_31352A</name>
</gene>
<dbReference type="EMBL" id="AP024418">
    <property type="protein sequence ID" value="BCR87365.1"/>
    <property type="molecule type" value="Genomic_DNA"/>
</dbReference>